<evidence type="ECO:0000313" key="2">
    <source>
        <dbReference type="Proteomes" id="UP000276133"/>
    </source>
</evidence>
<name>A0A3M7SSH7_BRAPC</name>
<sequence length="61" mass="7320">MDNHICLIGGQIFYFIVHVFFQLSTCISNCPDIYDCPWTIVREGYKTRLIHYFIDLLKYQL</sequence>
<comment type="caution">
    <text evidence="1">The sequence shown here is derived from an EMBL/GenBank/DDBJ whole genome shotgun (WGS) entry which is preliminary data.</text>
</comment>
<accession>A0A3M7SSH7</accession>
<evidence type="ECO:0000313" key="1">
    <source>
        <dbReference type="EMBL" id="RNA38811.1"/>
    </source>
</evidence>
<organism evidence="1 2">
    <name type="scientific">Brachionus plicatilis</name>
    <name type="common">Marine rotifer</name>
    <name type="synonym">Brachionus muelleri</name>
    <dbReference type="NCBI Taxonomy" id="10195"/>
    <lineage>
        <taxon>Eukaryota</taxon>
        <taxon>Metazoa</taxon>
        <taxon>Spiralia</taxon>
        <taxon>Gnathifera</taxon>
        <taxon>Rotifera</taxon>
        <taxon>Eurotatoria</taxon>
        <taxon>Monogononta</taxon>
        <taxon>Pseudotrocha</taxon>
        <taxon>Ploima</taxon>
        <taxon>Brachionidae</taxon>
        <taxon>Brachionus</taxon>
    </lineage>
</organism>
<keyword evidence="2" id="KW-1185">Reference proteome</keyword>
<dbReference type="Proteomes" id="UP000276133">
    <property type="component" value="Unassembled WGS sequence"/>
</dbReference>
<reference evidence="1 2" key="1">
    <citation type="journal article" date="2018" name="Sci. Rep.">
        <title>Genomic signatures of local adaptation to the degree of environmental predictability in rotifers.</title>
        <authorList>
            <person name="Franch-Gras L."/>
            <person name="Hahn C."/>
            <person name="Garcia-Roger E.M."/>
            <person name="Carmona M.J."/>
            <person name="Serra M."/>
            <person name="Gomez A."/>
        </authorList>
    </citation>
    <scope>NUCLEOTIDE SEQUENCE [LARGE SCALE GENOMIC DNA]</scope>
    <source>
        <strain evidence="1">HYR1</strain>
    </source>
</reference>
<dbReference type="AlphaFoldDB" id="A0A3M7SSH7"/>
<gene>
    <name evidence="1" type="ORF">BpHYR1_051314</name>
</gene>
<dbReference type="EMBL" id="REGN01000818">
    <property type="protein sequence ID" value="RNA38811.1"/>
    <property type="molecule type" value="Genomic_DNA"/>
</dbReference>
<proteinExistence type="predicted"/>
<protein>
    <submittedName>
        <fullName evidence="1">Uncharacterized protein</fullName>
    </submittedName>
</protein>